<dbReference type="SMART" id="SM00353">
    <property type="entry name" value="HLH"/>
    <property type="match status" value="1"/>
</dbReference>
<reference evidence="10 11" key="1">
    <citation type="submission" date="2019-01" db="EMBL/GenBank/DDBJ databases">
        <authorList>
            <person name="Sayadi A."/>
        </authorList>
    </citation>
    <scope>NUCLEOTIDE SEQUENCE [LARGE SCALE GENOMIC DNA]</scope>
</reference>
<feature type="region of interest" description="Disordered" evidence="8">
    <location>
        <begin position="45"/>
        <end position="65"/>
    </location>
</feature>
<name>A0A653BUE4_CALMS</name>
<dbReference type="Gene3D" id="4.10.280.10">
    <property type="entry name" value="Helix-loop-helix DNA-binding domain"/>
    <property type="match status" value="1"/>
</dbReference>
<evidence type="ECO:0000259" key="9">
    <source>
        <dbReference type="PROSITE" id="PS50888"/>
    </source>
</evidence>
<keyword evidence="6" id="KW-0804">Transcription</keyword>
<evidence type="ECO:0000256" key="5">
    <source>
        <dbReference type="ARBA" id="ARBA00023015"/>
    </source>
</evidence>
<feature type="domain" description="BHLH" evidence="9">
    <location>
        <begin position="75"/>
        <end position="127"/>
    </location>
</feature>
<sequence>METYLESYGIKIGNQPTYCYAYDDGQALPMTDGCWTTSPPPVSYDSGLSSAEEGVGSPRSNGKTGGRVTALVLRKRRLAANARERRRMQNLNQAFDRLRTFLPQLGQDRQLSKYETLQMAQTYISALYELLDQADSGSNGN</sequence>
<dbReference type="OrthoDB" id="6161578at2759"/>
<dbReference type="PANTHER" id="PTHR19290">
    <property type="entry name" value="BASIC HELIX-LOOP-HELIX PROTEIN NEUROGENIN-RELATED"/>
    <property type="match status" value="1"/>
</dbReference>
<dbReference type="SUPFAM" id="SSF47459">
    <property type="entry name" value="HLH, helix-loop-helix DNA-binding domain"/>
    <property type="match status" value="1"/>
</dbReference>
<dbReference type="FunFam" id="4.10.280.10:FF:000025">
    <property type="entry name" value="protein atonal homolog 7"/>
    <property type="match status" value="1"/>
</dbReference>
<dbReference type="GO" id="GO:0016360">
    <property type="term" value="P:sensory organ precursor cell fate determination"/>
    <property type="evidence" value="ECO:0007669"/>
    <property type="project" value="UniProtKB-ARBA"/>
</dbReference>
<dbReference type="GO" id="GO:0005634">
    <property type="term" value="C:nucleus"/>
    <property type="evidence" value="ECO:0007669"/>
    <property type="project" value="UniProtKB-SubCell"/>
</dbReference>
<dbReference type="GO" id="GO:0045944">
    <property type="term" value="P:positive regulation of transcription by RNA polymerase II"/>
    <property type="evidence" value="ECO:0007669"/>
    <property type="project" value="TreeGrafter"/>
</dbReference>
<dbReference type="AlphaFoldDB" id="A0A653BUE4"/>
<dbReference type="PANTHER" id="PTHR19290:SF169">
    <property type="entry name" value="PROTEIN ATONAL"/>
    <property type="match status" value="1"/>
</dbReference>
<dbReference type="InterPro" id="IPR036638">
    <property type="entry name" value="HLH_DNA-bd_sf"/>
</dbReference>
<evidence type="ECO:0000256" key="3">
    <source>
        <dbReference type="ARBA" id="ARBA00022782"/>
    </source>
</evidence>
<evidence type="ECO:0000256" key="2">
    <source>
        <dbReference type="ARBA" id="ARBA00022473"/>
    </source>
</evidence>
<dbReference type="InterPro" id="IPR050359">
    <property type="entry name" value="bHLH_transcription_factors"/>
</dbReference>
<keyword evidence="4" id="KW-0524">Neurogenesis</keyword>
<evidence type="ECO:0000256" key="6">
    <source>
        <dbReference type="ARBA" id="ARBA00023163"/>
    </source>
</evidence>
<protein>
    <recommendedName>
        <fullName evidence="9">BHLH domain-containing protein</fullName>
    </recommendedName>
</protein>
<organism evidence="10 11">
    <name type="scientific">Callosobruchus maculatus</name>
    <name type="common">Southern cowpea weevil</name>
    <name type="synonym">Pulse bruchid</name>
    <dbReference type="NCBI Taxonomy" id="64391"/>
    <lineage>
        <taxon>Eukaryota</taxon>
        <taxon>Metazoa</taxon>
        <taxon>Ecdysozoa</taxon>
        <taxon>Arthropoda</taxon>
        <taxon>Hexapoda</taxon>
        <taxon>Insecta</taxon>
        <taxon>Pterygota</taxon>
        <taxon>Neoptera</taxon>
        <taxon>Endopterygota</taxon>
        <taxon>Coleoptera</taxon>
        <taxon>Polyphaga</taxon>
        <taxon>Cucujiformia</taxon>
        <taxon>Chrysomeloidea</taxon>
        <taxon>Chrysomelidae</taxon>
        <taxon>Bruchinae</taxon>
        <taxon>Bruchini</taxon>
        <taxon>Callosobruchus</taxon>
    </lineage>
</organism>
<keyword evidence="7" id="KW-0539">Nucleus</keyword>
<dbReference type="EMBL" id="CAACVG010005353">
    <property type="protein sequence ID" value="VEN39199.1"/>
    <property type="molecule type" value="Genomic_DNA"/>
</dbReference>
<proteinExistence type="predicted"/>
<dbReference type="PROSITE" id="PS50888">
    <property type="entry name" value="BHLH"/>
    <property type="match status" value="1"/>
</dbReference>
<keyword evidence="3" id="KW-0221">Differentiation</keyword>
<keyword evidence="11" id="KW-1185">Reference proteome</keyword>
<dbReference type="GO" id="GO:0046982">
    <property type="term" value="F:protein heterodimerization activity"/>
    <property type="evidence" value="ECO:0007669"/>
    <property type="project" value="UniProtKB-ARBA"/>
</dbReference>
<comment type="subcellular location">
    <subcellularLocation>
        <location evidence="1">Nucleus</location>
    </subcellularLocation>
</comment>
<dbReference type="GO" id="GO:0070888">
    <property type="term" value="F:E-box binding"/>
    <property type="evidence" value="ECO:0007669"/>
    <property type="project" value="TreeGrafter"/>
</dbReference>
<evidence type="ECO:0000256" key="7">
    <source>
        <dbReference type="ARBA" id="ARBA00023242"/>
    </source>
</evidence>
<evidence type="ECO:0000256" key="1">
    <source>
        <dbReference type="ARBA" id="ARBA00004123"/>
    </source>
</evidence>
<accession>A0A653BUE4</accession>
<dbReference type="Proteomes" id="UP000410492">
    <property type="component" value="Unassembled WGS sequence"/>
</dbReference>
<dbReference type="GO" id="GO:0061564">
    <property type="term" value="P:axon development"/>
    <property type="evidence" value="ECO:0007669"/>
    <property type="project" value="TreeGrafter"/>
</dbReference>
<evidence type="ECO:0000313" key="11">
    <source>
        <dbReference type="Proteomes" id="UP000410492"/>
    </source>
</evidence>
<gene>
    <name evidence="10" type="ORF">CALMAC_LOCUS3822</name>
</gene>
<dbReference type="InterPro" id="IPR011598">
    <property type="entry name" value="bHLH_dom"/>
</dbReference>
<evidence type="ECO:0000256" key="4">
    <source>
        <dbReference type="ARBA" id="ARBA00022902"/>
    </source>
</evidence>
<dbReference type="Pfam" id="PF00010">
    <property type="entry name" value="HLH"/>
    <property type="match status" value="1"/>
</dbReference>
<evidence type="ECO:0000313" key="10">
    <source>
        <dbReference type="EMBL" id="VEN39199.1"/>
    </source>
</evidence>
<keyword evidence="2" id="KW-0217">Developmental protein</keyword>
<dbReference type="GO" id="GO:0000981">
    <property type="term" value="F:DNA-binding transcription factor activity, RNA polymerase II-specific"/>
    <property type="evidence" value="ECO:0007669"/>
    <property type="project" value="TreeGrafter"/>
</dbReference>
<evidence type="ECO:0000256" key="8">
    <source>
        <dbReference type="SAM" id="MobiDB-lite"/>
    </source>
</evidence>
<keyword evidence="5" id="KW-0805">Transcription regulation</keyword>